<dbReference type="EMBL" id="CACQ02006612">
    <property type="protein sequence ID" value="CCF44094.1"/>
    <property type="molecule type" value="Genomic_DNA"/>
</dbReference>
<accession>H1VV35</accession>
<reference evidence="2" key="1">
    <citation type="journal article" date="2012" name="Nat. Genet.">
        <title>Lifestyle transitions in plant pathogenic Colletotrichum fungi deciphered by genome and transcriptome analyses.</title>
        <authorList>
            <person name="O'Connell R.J."/>
            <person name="Thon M.R."/>
            <person name="Hacquard S."/>
            <person name="Amyotte S.G."/>
            <person name="Kleemann J."/>
            <person name="Torres M.F."/>
            <person name="Damm U."/>
            <person name="Buiate E.A."/>
            <person name="Epstein L."/>
            <person name="Alkan N."/>
            <person name="Altmueller J."/>
            <person name="Alvarado-Balderrama L."/>
            <person name="Bauser C.A."/>
            <person name="Becker C."/>
            <person name="Birren B.W."/>
            <person name="Chen Z."/>
            <person name="Choi J."/>
            <person name="Crouch J.A."/>
            <person name="Duvick J.P."/>
            <person name="Farman M.A."/>
            <person name="Gan P."/>
            <person name="Heiman D."/>
            <person name="Henrissat B."/>
            <person name="Howard R.J."/>
            <person name="Kabbage M."/>
            <person name="Koch C."/>
            <person name="Kracher B."/>
            <person name="Kubo Y."/>
            <person name="Law A.D."/>
            <person name="Lebrun M.-H."/>
            <person name="Lee Y.-H."/>
            <person name="Miyara I."/>
            <person name="Moore N."/>
            <person name="Neumann U."/>
            <person name="Nordstroem K."/>
            <person name="Panaccione D.G."/>
            <person name="Panstruga R."/>
            <person name="Place M."/>
            <person name="Proctor R.H."/>
            <person name="Prusky D."/>
            <person name="Rech G."/>
            <person name="Reinhardt R."/>
            <person name="Rollins J.A."/>
            <person name="Rounsley S."/>
            <person name="Schardl C.L."/>
            <person name="Schwartz D.C."/>
            <person name="Shenoy N."/>
            <person name="Shirasu K."/>
            <person name="Sikhakolli U.R."/>
            <person name="Stueber K."/>
            <person name="Sukno S.A."/>
            <person name="Sweigard J.A."/>
            <person name="Takano Y."/>
            <person name="Takahara H."/>
            <person name="Trail F."/>
            <person name="van der Does H.C."/>
            <person name="Voll L.M."/>
            <person name="Will I."/>
            <person name="Young S."/>
            <person name="Zeng Q."/>
            <person name="Zhang J."/>
            <person name="Zhou S."/>
            <person name="Dickman M.B."/>
            <person name="Schulze-Lefert P."/>
            <person name="Ver Loren van Themaat E."/>
            <person name="Ma L.-J."/>
            <person name="Vaillancourt L.J."/>
        </authorList>
    </citation>
    <scope>NUCLEOTIDE SEQUENCE [LARGE SCALE GENOMIC DNA]</scope>
    <source>
        <strain evidence="2">IMI 349063</strain>
    </source>
</reference>
<proteinExistence type="predicted"/>
<dbReference type="HOGENOM" id="CLU_2941609_0_0_1"/>
<dbReference type="Proteomes" id="UP000007174">
    <property type="component" value="Unassembled WGS sequence"/>
</dbReference>
<name>H1VV35_COLHI</name>
<evidence type="ECO:0000313" key="2">
    <source>
        <dbReference type="Proteomes" id="UP000007174"/>
    </source>
</evidence>
<sequence length="60" mass="6530">MGQAGQPDSRHARQYPIYLSLRQYAGRTPDVEDEVEVLVAGVLVDGDIAGEEEGRAAFLI</sequence>
<dbReference type="AlphaFoldDB" id="H1VV35"/>
<organism evidence="1 2">
    <name type="scientific">Colletotrichum higginsianum (strain IMI 349063)</name>
    <name type="common">Crucifer anthracnose fungus</name>
    <dbReference type="NCBI Taxonomy" id="759273"/>
    <lineage>
        <taxon>Eukaryota</taxon>
        <taxon>Fungi</taxon>
        <taxon>Dikarya</taxon>
        <taxon>Ascomycota</taxon>
        <taxon>Pezizomycotina</taxon>
        <taxon>Sordariomycetes</taxon>
        <taxon>Hypocreomycetidae</taxon>
        <taxon>Glomerellales</taxon>
        <taxon>Glomerellaceae</taxon>
        <taxon>Colletotrichum</taxon>
        <taxon>Colletotrichum destructivum species complex</taxon>
    </lineage>
</organism>
<protein>
    <submittedName>
        <fullName evidence="1">Uncharacterized protein</fullName>
    </submittedName>
</protein>
<gene>
    <name evidence="1" type="ORF">CH063_03241</name>
</gene>
<evidence type="ECO:0000313" key="1">
    <source>
        <dbReference type="EMBL" id="CCF44094.1"/>
    </source>
</evidence>